<reference evidence="4" key="1">
    <citation type="submission" date="2022-02" db="EMBL/GenBank/DDBJ databases">
        <authorList>
            <person name="King R."/>
        </authorList>
    </citation>
    <scope>NUCLEOTIDE SEQUENCE</scope>
</reference>
<feature type="compositionally biased region" description="Basic and acidic residues" evidence="3">
    <location>
        <begin position="54"/>
        <end position="65"/>
    </location>
</feature>
<comment type="similarity">
    <text evidence="1">Belongs to the BLOC1S3 family.</text>
</comment>
<dbReference type="PANTHER" id="PTHR31974:SF2">
    <property type="entry name" value="BIOGENESIS OF LYSOSOME-RELATED ORGANELLES COMPLEX 1 SUBUNIT 3"/>
    <property type="match status" value="1"/>
</dbReference>
<reference evidence="4" key="2">
    <citation type="submission" date="2022-10" db="EMBL/GenBank/DDBJ databases">
        <authorList>
            <consortium name="ENA_rothamsted_submissions"/>
            <consortium name="culmorum"/>
            <person name="King R."/>
        </authorList>
    </citation>
    <scope>NUCLEOTIDE SEQUENCE</scope>
</reference>
<dbReference type="EMBL" id="OU899035">
    <property type="protein sequence ID" value="CAH1721360.1"/>
    <property type="molecule type" value="Genomic_DNA"/>
</dbReference>
<feature type="region of interest" description="Disordered" evidence="3">
    <location>
        <begin position="25"/>
        <end position="65"/>
    </location>
</feature>
<gene>
    <name evidence="4" type="ORF">APHIGO_LOCUS4362</name>
</gene>
<name>A0A9P0IWV4_APHGO</name>
<evidence type="ECO:0000256" key="2">
    <source>
        <dbReference type="ARBA" id="ARBA00019581"/>
    </source>
</evidence>
<keyword evidence="5" id="KW-1185">Reference proteome</keyword>
<dbReference type="PANTHER" id="PTHR31974">
    <property type="entry name" value="BIOGENESIS OF LYSOSOME-RELATED ORGANELLES COMPLEX 1 SUBUNIT 3"/>
    <property type="match status" value="1"/>
</dbReference>
<evidence type="ECO:0000313" key="5">
    <source>
        <dbReference type="Proteomes" id="UP001154329"/>
    </source>
</evidence>
<proteinExistence type="inferred from homology"/>
<feature type="region of interest" description="Disordered" evidence="3">
    <location>
        <begin position="1"/>
        <end position="20"/>
    </location>
</feature>
<sequence>MSDKAMLVLGEAPESDDEEFQHIENSKSVIVENDHTEFDADSNYRTNNSKNKKRQVERESLAGRSDNFKMSEDTLLHKKLKEKNMQFYSNLTTFNKQMYLNGINRMNETNQQLVKAQVLLQDTVTNWKYTEQNLSHIRRKLADILAEEYIPKINI</sequence>
<protein>
    <recommendedName>
        <fullName evidence="2">Biogenesis of lysosome-related organelles complex 1 subunit 3</fullName>
    </recommendedName>
</protein>
<dbReference type="Pfam" id="PF15753">
    <property type="entry name" value="BLOC1S3"/>
    <property type="match status" value="1"/>
</dbReference>
<evidence type="ECO:0000256" key="3">
    <source>
        <dbReference type="SAM" id="MobiDB-lite"/>
    </source>
</evidence>
<dbReference type="OrthoDB" id="5984572at2759"/>
<accession>A0A9P0IWV4</accession>
<dbReference type="GO" id="GO:0031083">
    <property type="term" value="C:BLOC-1 complex"/>
    <property type="evidence" value="ECO:0007669"/>
    <property type="project" value="TreeGrafter"/>
</dbReference>
<dbReference type="InterPro" id="IPR017245">
    <property type="entry name" value="BLOC-1_complex_su-3"/>
</dbReference>
<dbReference type="AlphaFoldDB" id="A0A9P0IWV4"/>
<dbReference type="Proteomes" id="UP001154329">
    <property type="component" value="Chromosome 2"/>
</dbReference>
<organism evidence="4 5">
    <name type="scientific">Aphis gossypii</name>
    <name type="common">Cotton aphid</name>
    <dbReference type="NCBI Taxonomy" id="80765"/>
    <lineage>
        <taxon>Eukaryota</taxon>
        <taxon>Metazoa</taxon>
        <taxon>Ecdysozoa</taxon>
        <taxon>Arthropoda</taxon>
        <taxon>Hexapoda</taxon>
        <taxon>Insecta</taxon>
        <taxon>Pterygota</taxon>
        <taxon>Neoptera</taxon>
        <taxon>Paraneoptera</taxon>
        <taxon>Hemiptera</taxon>
        <taxon>Sternorrhyncha</taxon>
        <taxon>Aphidomorpha</taxon>
        <taxon>Aphidoidea</taxon>
        <taxon>Aphididae</taxon>
        <taxon>Aphidini</taxon>
        <taxon>Aphis</taxon>
        <taxon>Aphis</taxon>
    </lineage>
</organism>
<evidence type="ECO:0000313" key="4">
    <source>
        <dbReference type="EMBL" id="CAH1721360.1"/>
    </source>
</evidence>
<evidence type="ECO:0000256" key="1">
    <source>
        <dbReference type="ARBA" id="ARBA00008942"/>
    </source>
</evidence>